<keyword evidence="1" id="KW-1185">Reference proteome</keyword>
<gene>
    <name evidence="2" type="primary">LOC142174871</name>
</gene>
<evidence type="ECO:0000313" key="2">
    <source>
        <dbReference type="RefSeq" id="XP_075097360.1"/>
    </source>
</evidence>
<reference evidence="2" key="2">
    <citation type="submission" date="2025-08" db="UniProtKB">
        <authorList>
            <consortium name="RefSeq"/>
        </authorList>
    </citation>
    <scope>IDENTIFICATION</scope>
    <source>
        <tissue evidence="2">Leaf</tissue>
    </source>
</reference>
<dbReference type="RefSeq" id="XP_075097360.1">
    <property type="nucleotide sequence ID" value="XM_075241259.1"/>
</dbReference>
<organism evidence="1 2">
    <name type="scientific">Nicotiana tabacum</name>
    <name type="common">Common tobacco</name>
    <dbReference type="NCBI Taxonomy" id="4097"/>
    <lineage>
        <taxon>Eukaryota</taxon>
        <taxon>Viridiplantae</taxon>
        <taxon>Streptophyta</taxon>
        <taxon>Embryophyta</taxon>
        <taxon>Tracheophyta</taxon>
        <taxon>Spermatophyta</taxon>
        <taxon>Magnoliopsida</taxon>
        <taxon>eudicotyledons</taxon>
        <taxon>Gunneridae</taxon>
        <taxon>Pentapetalae</taxon>
        <taxon>asterids</taxon>
        <taxon>lamiids</taxon>
        <taxon>Solanales</taxon>
        <taxon>Solanaceae</taxon>
        <taxon>Nicotianoideae</taxon>
        <taxon>Nicotianeae</taxon>
        <taxon>Nicotiana</taxon>
    </lineage>
</organism>
<sequence>MVTVRIVLSIAVAQNWNIHQMDVYNAFLQGDLHDEVYMQLPQGFHSKGETGLGLGGAKPAWTHLESNQRLTSAEYDDHVGLKGDTPLKDIAAYQRLIGKLLYLTMTRPDINFVCPNLELILETSKEISHGRSHENC</sequence>
<evidence type="ECO:0000313" key="1">
    <source>
        <dbReference type="Proteomes" id="UP000790787"/>
    </source>
</evidence>
<dbReference type="Proteomes" id="UP000790787">
    <property type="component" value="Chromosome 20"/>
</dbReference>
<name>A0AC58TJG4_TOBAC</name>
<proteinExistence type="predicted"/>
<accession>A0AC58TJG4</accession>
<protein>
    <submittedName>
        <fullName evidence="2">Uncharacterized protein LOC142174871</fullName>
    </submittedName>
</protein>
<reference evidence="1" key="1">
    <citation type="journal article" date="2014" name="Nat. Commun.">
        <title>The tobacco genome sequence and its comparison with those of tomato and potato.</title>
        <authorList>
            <person name="Sierro N."/>
            <person name="Battey J.N."/>
            <person name="Ouadi S."/>
            <person name="Bakaher N."/>
            <person name="Bovet L."/>
            <person name="Willig A."/>
            <person name="Goepfert S."/>
            <person name="Peitsch M.C."/>
            <person name="Ivanov N.V."/>
        </authorList>
    </citation>
    <scope>NUCLEOTIDE SEQUENCE [LARGE SCALE GENOMIC DNA]</scope>
</reference>